<proteinExistence type="predicted"/>
<protein>
    <submittedName>
        <fullName evidence="1">Uncharacterized protein</fullName>
    </submittedName>
</protein>
<name>A0A9D4GFM8_DREPO</name>
<dbReference type="Proteomes" id="UP000828390">
    <property type="component" value="Unassembled WGS sequence"/>
</dbReference>
<reference evidence="1" key="2">
    <citation type="submission" date="2020-11" db="EMBL/GenBank/DDBJ databases">
        <authorList>
            <person name="McCartney M.A."/>
            <person name="Auch B."/>
            <person name="Kono T."/>
            <person name="Mallez S."/>
            <person name="Becker A."/>
            <person name="Gohl D.M."/>
            <person name="Silverstein K.A.T."/>
            <person name="Koren S."/>
            <person name="Bechman K.B."/>
            <person name="Herman A."/>
            <person name="Abrahante J.E."/>
            <person name="Garbe J."/>
        </authorList>
    </citation>
    <scope>NUCLEOTIDE SEQUENCE</scope>
    <source>
        <strain evidence="1">Duluth1</strain>
        <tissue evidence="1">Whole animal</tissue>
    </source>
</reference>
<accession>A0A9D4GFM8</accession>
<keyword evidence="2" id="KW-1185">Reference proteome</keyword>
<organism evidence="1 2">
    <name type="scientific">Dreissena polymorpha</name>
    <name type="common">Zebra mussel</name>
    <name type="synonym">Mytilus polymorpha</name>
    <dbReference type="NCBI Taxonomy" id="45954"/>
    <lineage>
        <taxon>Eukaryota</taxon>
        <taxon>Metazoa</taxon>
        <taxon>Spiralia</taxon>
        <taxon>Lophotrochozoa</taxon>
        <taxon>Mollusca</taxon>
        <taxon>Bivalvia</taxon>
        <taxon>Autobranchia</taxon>
        <taxon>Heteroconchia</taxon>
        <taxon>Euheterodonta</taxon>
        <taxon>Imparidentia</taxon>
        <taxon>Neoheterodontei</taxon>
        <taxon>Myida</taxon>
        <taxon>Dreissenoidea</taxon>
        <taxon>Dreissenidae</taxon>
        <taxon>Dreissena</taxon>
    </lineage>
</organism>
<comment type="caution">
    <text evidence="1">The sequence shown here is derived from an EMBL/GenBank/DDBJ whole genome shotgun (WGS) entry which is preliminary data.</text>
</comment>
<gene>
    <name evidence="1" type="ORF">DPMN_141587</name>
</gene>
<sequence>MLNHFVQECDGEIKDDVIESLCDMLASSQQFMRNQKAPGSDPSTIRTNLLTNVTNKTARPLFRNKTRYHWTNLLTKFHADQTKNVASRVLARKTAPPTGGYVFQRTGTTFERNQDIIMTNIFDKHDPFSNSNEFHEDWTRNVASRVFTWKTSPQTGGHVFQWTGTTFELN</sequence>
<dbReference type="EMBL" id="JAIWYP010000006">
    <property type="protein sequence ID" value="KAH3813137.1"/>
    <property type="molecule type" value="Genomic_DNA"/>
</dbReference>
<reference evidence="1" key="1">
    <citation type="journal article" date="2019" name="bioRxiv">
        <title>The Genome of the Zebra Mussel, Dreissena polymorpha: A Resource for Invasive Species Research.</title>
        <authorList>
            <person name="McCartney M.A."/>
            <person name="Auch B."/>
            <person name="Kono T."/>
            <person name="Mallez S."/>
            <person name="Zhang Y."/>
            <person name="Obille A."/>
            <person name="Becker A."/>
            <person name="Abrahante J.E."/>
            <person name="Garbe J."/>
            <person name="Badalamenti J.P."/>
            <person name="Herman A."/>
            <person name="Mangelson H."/>
            <person name="Liachko I."/>
            <person name="Sullivan S."/>
            <person name="Sone E.D."/>
            <person name="Koren S."/>
            <person name="Silverstein K.A.T."/>
            <person name="Beckman K.B."/>
            <person name="Gohl D.M."/>
        </authorList>
    </citation>
    <scope>NUCLEOTIDE SEQUENCE</scope>
    <source>
        <strain evidence="1">Duluth1</strain>
        <tissue evidence="1">Whole animal</tissue>
    </source>
</reference>
<evidence type="ECO:0000313" key="2">
    <source>
        <dbReference type="Proteomes" id="UP000828390"/>
    </source>
</evidence>
<evidence type="ECO:0000313" key="1">
    <source>
        <dbReference type="EMBL" id="KAH3813137.1"/>
    </source>
</evidence>
<dbReference type="AlphaFoldDB" id="A0A9D4GFM8"/>